<dbReference type="AlphaFoldDB" id="A0A383UUT4"/>
<feature type="region of interest" description="Disordered" evidence="1">
    <location>
        <begin position="112"/>
        <end position="137"/>
    </location>
</feature>
<sequence length="478" mass="54226">MCTCGTVGFHNMTTDCCSGIHIQLPQMTQVQPVLGCLREERVSNIRRPAISNRHTLDSPSEITNFQNITGIPRFRQSFRSCNEKKSYQSTHNNSKNQLIPLKLAYPHEQKRYSCQNTPSQDQSKPCPQPTRRRPRPAAVTALKILPLTENDWNILLEEVKSLYLNGRHKHCSIRCRLILEGIRNSYPVNPIYLVYISYYLATSLETMAFSAPDNCSSKLPLYKEALVNYRIAMQELERAPFSADAIRRTSRLSCLSPRSYSVRSSVDSVFSQYSKSSSMTSRSASSDESSQKSEDNESEGPQPRPKKKVSFSASTITSPKNSRRNDDPISLDLVSPTYFSDNLSSPSSSRSTTPVYSLHKVPSKSSLRDPLEPPPLALPGNRAQTSTKSSSPKRLAHLLRYHDMLLSFRMQLIYHTTSIETIINEMKFHSIPVVKAPSLKFTGSLADRLRFVQEDKRTRKRFDATRYKELCERALSEL</sequence>
<protein>
    <submittedName>
        <fullName evidence="2">Uncharacterized protein</fullName>
    </submittedName>
</protein>
<evidence type="ECO:0000313" key="2">
    <source>
        <dbReference type="EMBL" id="SZF03032.1"/>
    </source>
</evidence>
<accession>A0A383UUT4</accession>
<feature type="region of interest" description="Disordered" evidence="1">
    <location>
        <begin position="277"/>
        <end position="329"/>
    </location>
</feature>
<proteinExistence type="predicted"/>
<evidence type="ECO:0000256" key="1">
    <source>
        <dbReference type="SAM" id="MobiDB-lite"/>
    </source>
</evidence>
<feature type="region of interest" description="Disordered" evidence="1">
    <location>
        <begin position="341"/>
        <end position="391"/>
    </location>
</feature>
<feature type="compositionally biased region" description="Low complexity" evidence="1">
    <location>
        <begin position="344"/>
        <end position="354"/>
    </location>
</feature>
<dbReference type="Proteomes" id="UP000275772">
    <property type="component" value="Unassembled WGS sequence"/>
</dbReference>
<evidence type="ECO:0000313" key="3">
    <source>
        <dbReference type="Proteomes" id="UP000275772"/>
    </source>
</evidence>
<reference evidence="2 3" key="1">
    <citation type="submission" date="2017-11" db="EMBL/GenBank/DDBJ databases">
        <authorList>
            <person name="Kracher B."/>
        </authorList>
    </citation>
    <scope>NUCLEOTIDE SEQUENCE [LARGE SCALE GENOMIC DNA]</scope>
    <source>
        <strain evidence="2 3">RACE1</strain>
    </source>
</reference>
<feature type="compositionally biased region" description="Low complexity" evidence="1">
    <location>
        <begin position="277"/>
        <end position="288"/>
    </location>
</feature>
<gene>
    <name evidence="2" type="ORF">BLGHR1_13820</name>
</gene>
<feature type="compositionally biased region" description="Polar residues" evidence="1">
    <location>
        <begin position="112"/>
        <end position="123"/>
    </location>
</feature>
<organism evidence="2 3">
    <name type="scientific">Blumeria hordei</name>
    <name type="common">Barley powdery mildew</name>
    <name type="synonym">Blumeria graminis f. sp. hordei</name>
    <dbReference type="NCBI Taxonomy" id="2867405"/>
    <lineage>
        <taxon>Eukaryota</taxon>
        <taxon>Fungi</taxon>
        <taxon>Dikarya</taxon>
        <taxon>Ascomycota</taxon>
        <taxon>Pezizomycotina</taxon>
        <taxon>Leotiomycetes</taxon>
        <taxon>Erysiphales</taxon>
        <taxon>Erysiphaceae</taxon>
        <taxon>Blumeria</taxon>
    </lineage>
</organism>
<dbReference type="EMBL" id="UNSH01000046">
    <property type="protein sequence ID" value="SZF03032.1"/>
    <property type="molecule type" value="Genomic_DNA"/>
</dbReference>
<name>A0A383UUT4_BLUHO</name>
<dbReference type="VEuPathDB" id="FungiDB:BLGHR1_13820"/>
<feature type="compositionally biased region" description="Polar residues" evidence="1">
    <location>
        <begin position="382"/>
        <end position="391"/>
    </location>
</feature>
<feature type="compositionally biased region" description="Polar residues" evidence="1">
    <location>
        <begin position="311"/>
        <end position="320"/>
    </location>
</feature>